<evidence type="ECO:0000259" key="4">
    <source>
        <dbReference type="Pfam" id="PF00534"/>
    </source>
</evidence>
<evidence type="ECO:0000256" key="1">
    <source>
        <dbReference type="ARBA" id="ARBA00022676"/>
    </source>
</evidence>
<evidence type="ECO:0000313" key="6">
    <source>
        <dbReference type="EMBL" id="MBZ5736895.1"/>
    </source>
</evidence>
<keyword evidence="7" id="KW-1185">Reference proteome</keyword>
<gene>
    <name evidence="6" type="ORF">K8U61_01880</name>
</gene>
<dbReference type="Proteomes" id="UP000780875">
    <property type="component" value="Unassembled WGS sequence"/>
</dbReference>
<dbReference type="EC" id="2.4.-.-" evidence="6"/>
<feature type="region of interest" description="Disordered" evidence="3">
    <location>
        <begin position="373"/>
        <end position="397"/>
    </location>
</feature>
<keyword evidence="1 6" id="KW-0328">Glycosyltransferase</keyword>
<dbReference type="Pfam" id="PF13439">
    <property type="entry name" value="Glyco_transf_4"/>
    <property type="match status" value="1"/>
</dbReference>
<organism evidence="6 7">
    <name type="scientific">Nocardioides mangrovi</name>
    <dbReference type="NCBI Taxonomy" id="2874580"/>
    <lineage>
        <taxon>Bacteria</taxon>
        <taxon>Bacillati</taxon>
        <taxon>Actinomycetota</taxon>
        <taxon>Actinomycetes</taxon>
        <taxon>Propionibacteriales</taxon>
        <taxon>Nocardioidaceae</taxon>
        <taxon>Nocardioides</taxon>
    </lineage>
</organism>
<dbReference type="GO" id="GO:0016757">
    <property type="term" value="F:glycosyltransferase activity"/>
    <property type="evidence" value="ECO:0007669"/>
    <property type="project" value="UniProtKB-KW"/>
</dbReference>
<dbReference type="RefSeq" id="WP_224121264.1">
    <property type="nucleotide sequence ID" value="NZ_JAIQZJ010000001.1"/>
</dbReference>
<accession>A0ABS7U7T3</accession>
<dbReference type="PANTHER" id="PTHR45947">
    <property type="entry name" value="SULFOQUINOVOSYL TRANSFERASE SQD2"/>
    <property type="match status" value="1"/>
</dbReference>
<feature type="domain" description="Glycosyl transferase family 1" evidence="4">
    <location>
        <begin position="197"/>
        <end position="337"/>
    </location>
</feature>
<dbReference type="EMBL" id="JAIQZJ010000001">
    <property type="protein sequence ID" value="MBZ5736895.1"/>
    <property type="molecule type" value="Genomic_DNA"/>
</dbReference>
<reference evidence="6 7" key="1">
    <citation type="submission" date="2021-09" db="EMBL/GenBank/DDBJ databases">
        <title>Whole genome sequence of Nocardioides sp. GBK3QG-3.</title>
        <authorList>
            <person name="Tuo L."/>
        </authorList>
    </citation>
    <scope>NUCLEOTIDE SEQUENCE [LARGE SCALE GENOMIC DNA]</scope>
    <source>
        <strain evidence="6 7">GBK3QG-3</strain>
    </source>
</reference>
<dbReference type="SUPFAM" id="SSF53756">
    <property type="entry name" value="UDP-Glycosyltransferase/glycogen phosphorylase"/>
    <property type="match status" value="1"/>
</dbReference>
<keyword evidence="2 6" id="KW-0808">Transferase</keyword>
<evidence type="ECO:0000313" key="7">
    <source>
        <dbReference type="Proteomes" id="UP000780875"/>
    </source>
</evidence>
<evidence type="ECO:0000256" key="3">
    <source>
        <dbReference type="SAM" id="MobiDB-lite"/>
    </source>
</evidence>
<proteinExistence type="predicted"/>
<dbReference type="PANTHER" id="PTHR45947:SF3">
    <property type="entry name" value="SULFOQUINOVOSYL TRANSFERASE SQD2"/>
    <property type="match status" value="1"/>
</dbReference>
<evidence type="ECO:0000256" key="2">
    <source>
        <dbReference type="ARBA" id="ARBA00022679"/>
    </source>
</evidence>
<evidence type="ECO:0000259" key="5">
    <source>
        <dbReference type="Pfam" id="PF13439"/>
    </source>
</evidence>
<name>A0ABS7U7T3_9ACTN</name>
<comment type="caution">
    <text evidence="6">The sequence shown here is derived from an EMBL/GenBank/DDBJ whole genome shotgun (WGS) entry which is preliminary data.</text>
</comment>
<feature type="domain" description="Glycosyltransferase subfamily 4-like N-terminal" evidence="5">
    <location>
        <begin position="20"/>
        <end position="178"/>
    </location>
</feature>
<dbReference type="Pfam" id="PF00534">
    <property type="entry name" value="Glycos_transf_1"/>
    <property type="match status" value="1"/>
</dbReference>
<sequence length="397" mass="42691">MTTPIRMAAFGFRGLDDVEGGIETHARELYPRLAALGLDVQVLVRSRYAGPGSTTARRGDDVAVVPLWAPTGKGIETAVHAAICTAYCLVRRPDVVHIHGIGPGAFAGLLRIVGTRVVVTHHGQDYDATKWGPLARLALRVSERMSVRGASAIIAVSRNIADSLRLRFDAGAVVIGNGMPAWSAAPPAPDEPAEVPAASPYVLMVGRITKHKRVLDVVEAFRRLPDADVRLVLCGEASDEDPDAVAVERAAAADPRIVVTGHVEHDQLARVYRGAACLVMASSYEGLPLVVLEAIRAGCPVLVSDIPAHVELDLAPFQYFAVGDLDDLTDRLARLLRLPVKDATSVQAMRVDDPRFDWDHIARATAAVLTTPTTTTRRVARRHRPGLRATDLKGTRT</sequence>
<dbReference type="InterPro" id="IPR001296">
    <property type="entry name" value="Glyco_trans_1"/>
</dbReference>
<dbReference type="InterPro" id="IPR050194">
    <property type="entry name" value="Glycosyltransferase_grp1"/>
</dbReference>
<dbReference type="InterPro" id="IPR028098">
    <property type="entry name" value="Glyco_trans_4-like_N"/>
</dbReference>
<dbReference type="Gene3D" id="3.40.50.2000">
    <property type="entry name" value="Glycogen Phosphorylase B"/>
    <property type="match status" value="2"/>
</dbReference>
<protein>
    <submittedName>
        <fullName evidence="6">Glycosyltransferase</fullName>
        <ecNumber evidence="6">2.4.-.-</ecNumber>
    </submittedName>
</protein>